<dbReference type="InterPro" id="IPR036514">
    <property type="entry name" value="SGNH_hydro_sf"/>
</dbReference>
<accession>A0A835AWL9</accession>
<dbReference type="Gramene" id="Dexi5A01G0021880.1">
    <property type="protein sequence ID" value="Dexi5A01G0021880.1:cds"/>
    <property type="gene ID" value="Dexi5A01G0021880"/>
</dbReference>
<feature type="chain" id="PRO_5032657090" evidence="3">
    <location>
        <begin position="26"/>
        <end position="277"/>
    </location>
</feature>
<dbReference type="AlphaFoldDB" id="A0A835AWL9"/>
<dbReference type="EMBL" id="JACEFO010002177">
    <property type="protein sequence ID" value="KAF8675871.1"/>
    <property type="molecule type" value="Genomic_DNA"/>
</dbReference>
<comment type="caution">
    <text evidence="4">The sequence shown here is derived from an EMBL/GenBank/DDBJ whole genome shotgun (WGS) entry which is preliminary data.</text>
</comment>
<dbReference type="PROSITE" id="PS51257">
    <property type="entry name" value="PROKAR_LIPOPROTEIN"/>
    <property type="match status" value="1"/>
</dbReference>
<organism evidence="4 5">
    <name type="scientific">Digitaria exilis</name>
    <dbReference type="NCBI Taxonomy" id="1010633"/>
    <lineage>
        <taxon>Eukaryota</taxon>
        <taxon>Viridiplantae</taxon>
        <taxon>Streptophyta</taxon>
        <taxon>Embryophyta</taxon>
        <taxon>Tracheophyta</taxon>
        <taxon>Spermatophyta</taxon>
        <taxon>Magnoliopsida</taxon>
        <taxon>Liliopsida</taxon>
        <taxon>Poales</taxon>
        <taxon>Poaceae</taxon>
        <taxon>PACMAD clade</taxon>
        <taxon>Panicoideae</taxon>
        <taxon>Panicodae</taxon>
        <taxon>Paniceae</taxon>
        <taxon>Anthephorinae</taxon>
        <taxon>Digitaria</taxon>
    </lineage>
</organism>
<evidence type="ECO:0000256" key="2">
    <source>
        <dbReference type="ARBA" id="ARBA00023180"/>
    </source>
</evidence>
<evidence type="ECO:0000256" key="3">
    <source>
        <dbReference type="SAM" id="SignalP"/>
    </source>
</evidence>
<name>A0A835AWL9_9POAL</name>
<sequence length="277" mass="31422">MGIFKCLATLLISAVLLVNLTPGLCSCYKRIFSFGDSIIDTGNFVHTLDNDQSRYNEFPYGMTFFKNATGRFCDGRVLVDFYAQAFQLPLIPPNLPEQDLSLFPNGANFAVAGATAMPPHYYLKWNHSVPIPYSLDIQIGWFKQMLQRIAPGDDGAKRKQLLNESLVVLGEIGGNDYNYWCTDAKHHPHEQANQFIPDIITYIGSFIQELIDLGATSIMIPNNFPIGCVPLYLSMFSSSNPTDYDKHRCLRWFNDFSMHHNQALRSEVDRLKHRTPT</sequence>
<dbReference type="OrthoDB" id="685683at2759"/>
<dbReference type="GO" id="GO:0016788">
    <property type="term" value="F:hydrolase activity, acting on ester bonds"/>
    <property type="evidence" value="ECO:0007669"/>
    <property type="project" value="InterPro"/>
</dbReference>
<evidence type="ECO:0000313" key="5">
    <source>
        <dbReference type="Proteomes" id="UP000636709"/>
    </source>
</evidence>
<dbReference type="Pfam" id="PF00657">
    <property type="entry name" value="Lipase_GDSL"/>
    <property type="match status" value="1"/>
</dbReference>
<keyword evidence="5" id="KW-1185">Reference proteome</keyword>
<gene>
    <name evidence="4" type="ORF">HU200_047364</name>
</gene>
<reference evidence="4" key="1">
    <citation type="submission" date="2020-07" db="EMBL/GenBank/DDBJ databases">
        <title>Genome sequence and genetic diversity analysis of an under-domesticated orphan crop, white fonio (Digitaria exilis).</title>
        <authorList>
            <person name="Bennetzen J.L."/>
            <person name="Chen S."/>
            <person name="Ma X."/>
            <person name="Wang X."/>
            <person name="Yssel A.E.J."/>
            <person name="Chaluvadi S.R."/>
            <person name="Johnson M."/>
            <person name="Gangashetty P."/>
            <person name="Hamidou F."/>
            <person name="Sanogo M.D."/>
            <person name="Zwaenepoel A."/>
            <person name="Wallace J."/>
            <person name="Van De Peer Y."/>
            <person name="Van Deynze A."/>
        </authorList>
    </citation>
    <scope>NUCLEOTIDE SEQUENCE</scope>
    <source>
        <tissue evidence="4">Leaves</tissue>
    </source>
</reference>
<keyword evidence="2" id="KW-0325">Glycoprotein</keyword>
<dbReference type="Proteomes" id="UP000636709">
    <property type="component" value="Unassembled WGS sequence"/>
</dbReference>
<evidence type="ECO:0000313" key="4">
    <source>
        <dbReference type="EMBL" id="KAF8675871.1"/>
    </source>
</evidence>
<proteinExistence type="inferred from homology"/>
<dbReference type="PANTHER" id="PTHR22835:SF649">
    <property type="entry name" value="OS01G0651000 PROTEIN"/>
    <property type="match status" value="1"/>
</dbReference>
<evidence type="ECO:0000256" key="1">
    <source>
        <dbReference type="ARBA" id="ARBA00008668"/>
    </source>
</evidence>
<dbReference type="InterPro" id="IPR001087">
    <property type="entry name" value="GDSL"/>
</dbReference>
<dbReference type="PANTHER" id="PTHR22835">
    <property type="entry name" value="ZINC FINGER FYVE DOMAIN CONTAINING PROTEIN"/>
    <property type="match status" value="1"/>
</dbReference>
<dbReference type="Gene3D" id="3.40.50.1110">
    <property type="entry name" value="SGNH hydrolase"/>
    <property type="match status" value="1"/>
</dbReference>
<comment type="similarity">
    <text evidence="1">Belongs to the 'GDSL' lipolytic enzyme family.</text>
</comment>
<protein>
    <submittedName>
        <fullName evidence="4">Uncharacterized protein</fullName>
    </submittedName>
</protein>
<keyword evidence="3" id="KW-0732">Signal</keyword>
<feature type="signal peptide" evidence="3">
    <location>
        <begin position="1"/>
        <end position="25"/>
    </location>
</feature>